<organism evidence="1 2">
    <name type="scientific">Romanomermis culicivorax</name>
    <name type="common">Nematode worm</name>
    <dbReference type="NCBI Taxonomy" id="13658"/>
    <lineage>
        <taxon>Eukaryota</taxon>
        <taxon>Metazoa</taxon>
        <taxon>Ecdysozoa</taxon>
        <taxon>Nematoda</taxon>
        <taxon>Enoplea</taxon>
        <taxon>Dorylaimia</taxon>
        <taxon>Mermithida</taxon>
        <taxon>Mermithoidea</taxon>
        <taxon>Mermithidae</taxon>
        <taxon>Romanomermis</taxon>
    </lineage>
</organism>
<sequence>MKPLNDYFSGCALTPHMDENTSSLIGQICQLLTTKKFKFSDKRILLQKLLNGLQNRDWLDCINENSRLCSNETDENIDLVTCPLICQANWKRLFDSVLFVLKQAPAGAKHHGTGVGAWDIPKCLDDKSLAHRFQIELNGSHDCVESFECFKIISLNALSFTDSGLSPDTFLGHALEFYKLKAIVKHKLAALNEIIIEGIFKKPFVCATLSEIRFKQTSPFVHSCRPILRIGRFVDIRGHSGRSMVDFAGY</sequence>
<evidence type="ECO:0000313" key="2">
    <source>
        <dbReference type="WBParaSite" id="nRc.2.0.1.t05333-RA"/>
    </source>
</evidence>
<dbReference type="AlphaFoldDB" id="A0A915HTV5"/>
<dbReference type="Proteomes" id="UP000887565">
    <property type="component" value="Unplaced"/>
</dbReference>
<accession>A0A915HTV5</accession>
<keyword evidence="1" id="KW-1185">Reference proteome</keyword>
<evidence type="ECO:0000313" key="1">
    <source>
        <dbReference type="Proteomes" id="UP000887565"/>
    </source>
</evidence>
<reference evidence="2" key="1">
    <citation type="submission" date="2022-11" db="UniProtKB">
        <authorList>
            <consortium name="WormBaseParasite"/>
        </authorList>
    </citation>
    <scope>IDENTIFICATION</scope>
</reference>
<dbReference type="WBParaSite" id="nRc.2.0.1.t05333-RA">
    <property type="protein sequence ID" value="nRc.2.0.1.t05333-RA"/>
    <property type="gene ID" value="nRc.2.0.1.g05333"/>
</dbReference>
<name>A0A915HTV5_ROMCU</name>
<protein>
    <submittedName>
        <fullName evidence="2">Bromo domain-containing protein</fullName>
    </submittedName>
</protein>
<proteinExistence type="predicted"/>